<reference evidence="2 3" key="1">
    <citation type="submission" date="2017-03" db="EMBL/GenBank/DDBJ databases">
        <title>Complete genome sequence of Candidatus 'Thiodictyon syntrophicum' sp. nov. strain Cad16T, a photolithoautotroph purple sulfur bacterium isolated from an alpine meromictic lake.</title>
        <authorList>
            <person name="Luedin S.M."/>
            <person name="Pothier J.F."/>
            <person name="Danza F."/>
            <person name="Storelli N."/>
            <person name="Wittwer M."/>
            <person name="Tonolla M."/>
        </authorList>
    </citation>
    <scope>NUCLEOTIDE SEQUENCE [LARGE SCALE GENOMIC DNA]</scope>
    <source>
        <strain evidence="2 3">Cad16T</strain>
        <plasmid evidence="3">Plasmid pts417</plasmid>
    </source>
</reference>
<dbReference type="Gene3D" id="3.30.565.10">
    <property type="entry name" value="Histidine kinase-like ATPase, C-terminal domain"/>
    <property type="match status" value="1"/>
</dbReference>
<evidence type="ECO:0000313" key="2">
    <source>
        <dbReference type="EMBL" id="AUB85192.1"/>
    </source>
</evidence>
<feature type="compositionally biased region" description="Polar residues" evidence="1">
    <location>
        <begin position="1277"/>
        <end position="1294"/>
    </location>
</feature>
<dbReference type="KEGG" id="tsy:THSYN_30200"/>
<geneLocation type="plasmid" evidence="3">
    <name>pts417</name>
</geneLocation>
<accession>A0A2K8UI42</accession>
<evidence type="ECO:0000256" key="1">
    <source>
        <dbReference type="SAM" id="MobiDB-lite"/>
    </source>
</evidence>
<dbReference type="NCBIfam" id="NF047352">
    <property type="entry name" value="P_loop_sacsin"/>
    <property type="match status" value="1"/>
</dbReference>
<organism evidence="2 3">
    <name type="scientific">Candidatus Thiodictyon syntrophicum</name>
    <dbReference type="NCBI Taxonomy" id="1166950"/>
    <lineage>
        <taxon>Bacteria</taxon>
        <taxon>Pseudomonadati</taxon>
        <taxon>Pseudomonadota</taxon>
        <taxon>Gammaproteobacteria</taxon>
        <taxon>Chromatiales</taxon>
        <taxon>Chromatiaceae</taxon>
        <taxon>Thiodictyon</taxon>
    </lineage>
</organism>
<dbReference type="Proteomes" id="UP000232638">
    <property type="component" value="Plasmid pTs417"/>
</dbReference>
<sequence length="1514" mass="168890">MSPDQPSPPDVVTETREETLNAYRAKPIQICSDGNRENEERREYAKRTILELLQNVEDALSDGERQGGFFIRLVDRELIVANEGAPFTDRGFRALCTLNYSGKQAHMDRERPRRMIGSKGTGFKSVLNWTDRIELFSGRIAARFDRTEAATKIRQKIGKAGVDKIEEDGPWPDDRMPLLQVPLSPEPDTQSDAQIQVLVSEGWSTIFRFRLLPDKLKLTEVQEALANIDPRQWLFLDKLSRIKVSLDGLLTDWRLDRREHRSSSDNTRCYQLYINKDGHPVAHYQVIRRLLPDSVRPTKSDEVGLAEIGFAYQVDGDDAESAARVANFFATDCLSPFPAIAVHGTFLLKADRSRLAEDDLSYQRTLINALSELLRERLIPGLVSQYGPGALYYLAPRPSNSSGESNVVEAELQQRLVHEVKSTAFVRTIAGSVTAPRDLKLWHHGLGNLLETNPLAAEITGLPHPHWCNGDTSTILCDLGASTLTPREHIRALLGWQPTSPEIAGNAHDTLAQTYQEICWPRYEWKDVEREKKSFINLAHRLTIWRVADGAYRALADSGLDSGAFFEPRADKPTLPNFIRADWLETDFQASLKKRKLWDTQVSRDVRLGQLHGHGRDELLKHAVIPAVEENSHWWLERGNELLLALHSLGCEANETSDVHESLLRKQLGQHIWVPTRHDGWQPADRVYAGADWDNPWAENFVARSDSQRFLLGPPEQLPYGKNIAPVLRFIGVSWTPKWRRHLDDSNDYGTWPKDYASLDAPPNEFSGLAGWPSYWSTVGRLALQKSNQGVATGTVGRWPLVDAWAIEGLEEFIGGLEGIAAGLRALRELWELKAHLSRRKIIVGRRGPNGAKIKKINQFESTPADSFIAWQIKNSRLFSVEPSPLFPDGSAALCDLLIGSGSHGAWLKWLPRPSLAGCDPSDTRDLEAFALDFGARASVNDYSLDQWRGWLSMLAGWPFGEPPINELHGFLGALSRLEAKADGWSRDTRLPCVAADETLVFSPLSELTILDEPRFEGFRSALLMAGHRLLLASVRDGRRLLQMFGREDRAVSALVRLDVAEHRPCGSAQERLRWCECVRSLVLAWFDHAGGPTAAARLRDGWPREIRAHRPLQVNVALTVGGTLGCIDQPFLWVGDILHVGAGEGAGLWDHVAEGLNQKSKLDKLVEDGIVRLLQAVEAAKSPEAGIEFLRIKGIAPDELQRWDQEGPISPEAEPLPSQPPLPQVVTVTNLELRADANTETPVDAQPPKAPSRPAIDRDEHLPTTLPKASSELHHQPTSWTATHRSSPTQTPRTAPVADPETDATPVPIPAVCDAPQAPSPSRHRGQEPQQQGQKAEAWLHARLDELIGGAFEIKLHHRDDFGETDLVIFAAGLEILHIEVKLMTKKSIYWSFGEICKAQFCARREIPYALVILIPEPNEASDTDAGDLSFRVKWISEPVSRLAGGWIDGRVRGEWRWKKLKVPSQTLQALAAWVPSTPPAAEAPSITFVIELGDGDYVGSGLDFVWSLLKVK</sequence>
<name>A0A2K8UI42_9GAMM</name>
<proteinExistence type="predicted"/>
<gene>
    <name evidence="2" type="ORF">THSYN_30200</name>
</gene>
<dbReference type="RefSeq" id="WP_100922834.1">
    <property type="nucleotide sequence ID" value="NZ_CP020371.1"/>
</dbReference>
<dbReference type="OrthoDB" id="7782105at2"/>
<evidence type="ECO:0008006" key="4">
    <source>
        <dbReference type="Google" id="ProtNLM"/>
    </source>
</evidence>
<keyword evidence="3" id="KW-1185">Reference proteome</keyword>
<evidence type="ECO:0000313" key="3">
    <source>
        <dbReference type="Proteomes" id="UP000232638"/>
    </source>
</evidence>
<dbReference type="PANTHER" id="PTHR32387:SF0">
    <property type="entry name" value="PROTEIN NO VEIN"/>
    <property type="match status" value="1"/>
</dbReference>
<feature type="region of interest" description="Disordered" evidence="1">
    <location>
        <begin position="1238"/>
        <end position="1337"/>
    </location>
</feature>
<dbReference type="EMBL" id="CP020371">
    <property type="protein sequence ID" value="AUB85192.1"/>
    <property type="molecule type" value="Genomic_DNA"/>
</dbReference>
<protein>
    <recommendedName>
        <fullName evidence="4">Protein NO VEIN C-terminal domain-containing protein</fullName>
    </recommendedName>
</protein>
<dbReference type="PANTHER" id="PTHR32387">
    <property type="entry name" value="WU:FJ29H11"/>
    <property type="match status" value="1"/>
</dbReference>
<dbReference type="InterPro" id="IPR052957">
    <property type="entry name" value="Auxin_embryo_med"/>
</dbReference>
<dbReference type="SUPFAM" id="SSF55874">
    <property type="entry name" value="ATPase domain of HSP90 chaperone/DNA topoisomerase II/histidine kinase"/>
    <property type="match status" value="1"/>
</dbReference>
<dbReference type="InterPro" id="IPR036890">
    <property type="entry name" value="HATPase_C_sf"/>
</dbReference>
<keyword evidence="2" id="KW-0614">Plasmid</keyword>